<evidence type="ECO:0000256" key="1">
    <source>
        <dbReference type="SAM" id="MobiDB-lite"/>
    </source>
</evidence>
<keyword evidence="3" id="KW-1185">Reference proteome</keyword>
<dbReference type="AlphaFoldDB" id="A0AAV2R1N4"/>
<feature type="region of interest" description="Disordered" evidence="1">
    <location>
        <begin position="1"/>
        <end position="22"/>
    </location>
</feature>
<proteinExistence type="predicted"/>
<gene>
    <name evidence="2" type="ORF">MNOR_LOCUS19776</name>
</gene>
<evidence type="ECO:0000313" key="2">
    <source>
        <dbReference type="EMBL" id="CAL4112040.1"/>
    </source>
</evidence>
<protein>
    <submittedName>
        <fullName evidence="2">Uncharacterized protein</fullName>
    </submittedName>
</protein>
<dbReference type="Proteomes" id="UP001497623">
    <property type="component" value="Unassembled WGS sequence"/>
</dbReference>
<accession>A0AAV2R1N4</accession>
<evidence type="ECO:0000313" key="3">
    <source>
        <dbReference type="Proteomes" id="UP001497623"/>
    </source>
</evidence>
<dbReference type="InterPro" id="IPR029000">
    <property type="entry name" value="Cyclophilin-like_dom_sf"/>
</dbReference>
<dbReference type="Gene3D" id="2.40.100.10">
    <property type="entry name" value="Cyclophilin-like"/>
    <property type="match status" value="1"/>
</dbReference>
<organism evidence="2 3">
    <name type="scientific">Meganyctiphanes norvegica</name>
    <name type="common">Northern krill</name>
    <name type="synonym">Thysanopoda norvegica</name>
    <dbReference type="NCBI Taxonomy" id="48144"/>
    <lineage>
        <taxon>Eukaryota</taxon>
        <taxon>Metazoa</taxon>
        <taxon>Ecdysozoa</taxon>
        <taxon>Arthropoda</taxon>
        <taxon>Crustacea</taxon>
        <taxon>Multicrustacea</taxon>
        <taxon>Malacostraca</taxon>
        <taxon>Eumalacostraca</taxon>
        <taxon>Eucarida</taxon>
        <taxon>Euphausiacea</taxon>
        <taxon>Euphausiidae</taxon>
        <taxon>Meganyctiphanes</taxon>
    </lineage>
</organism>
<feature type="compositionally biased region" description="Basic and acidic residues" evidence="1">
    <location>
        <begin position="9"/>
        <end position="22"/>
    </location>
</feature>
<name>A0AAV2R1N4_MEGNR</name>
<dbReference type="SUPFAM" id="SSF50891">
    <property type="entry name" value="Cyclophilin-like"/>
    <property type="match status" value="1"/>
</dbReference>
<dbReference type="EMBL" id="CAXKWB010014884">
    <property type="protein sequence ID" value="CAL4112040.1"/>
    <property type="molecule type" value="Genomic_DNA"/>
</dbReference>
<reference evidence="2 3" key="1">
    <citation type="submission" date="2024-05" db="EMBL/GenBank/DDBJ databases">
        <authorList>
            <person name="Wallberg A."/>
        </authorList>
    </citation>
    <scope>NUCLEOTIDE SEQUENCE [LARGE SCALE GENOMIC DNA]</scope>
</reference>
<comment type="caution">
    <text evidence="2">The sequence shown here is derived from an EMBL/GenBank/DDBJ whole genome shotgun (WGS) entry which is preliminary data.</text>
</comment>
<sequence>MSSQKSKTSSKDKEDKNLEKMQKEEISKIDTNLETCRDYLNRLSQHKEAMEVQKVLHCHQKAELEKVIARHQQALDSVHHDLKKLNNMLTEGHGLCKYLEESRKQILGTDTMSLVHVAGEDAQQRYVATQALSTYSVTTLLENGTIKVSNELTGLTATALANLAEVRTLNAIQEEDELKGPSTGPPRRASEIVGEGGQLTMRQLKEALQISKLGGRGVYAMLDSTGRSRAAELKLVDGRIMMYHLTDFDPPKSALTVQFADVRALVRQATALAFLEVGWGSSEQKGTVYVRVLGSTLMAKHFLLMCTGERGPSYAKTHFNSVLNKGYPAERVRGGDYDGKGGKPLMESLGCGGVIGHVKRGHVVGGMMDNDSAQFCIYTKEEPHVATYAFAMVEKGLELMREIANIDDVTKAQVTDCGICIGG</sequence>